<feature type="region of interest" description="Disordered" evidence="1">
    <location>
        <begin position="190"/>
        <end position="235"/>
    </location>
</feature>
<evidence type="ECO:0008006" key="4">
    <source>
        <dbReference type="Google" id="ProtNLM"/>
    </source>
</evidence>
<feature type="compositionally biased region" description="Basic and acidic residues" evidence="1">
    <location>
        <begin position="268"/>
        <end position="297"/>
    </location>
</feature>
<dbReference type="Proteomes" id="UP000266723">
    <property type="component" value="Unassembled WGS sequence"/>
</dbReference>
<feature type="region of interest" description="Disordered" evidence="1">
    <location>
        <begin position="263"/>
        <end position="317"/>
    </location>
</feature>
<accession>A0ABQ7B263</accession>
<feature type="region of interest" description="Disordered" evidence="1">
    <location>
        <begin position="16"/>
        <end position="47"/>
    </location>
</feature>
<dbReference type="PANTHER" id="PTHR33240">
    <property type="entry name" value="OS08G0508500 PROTEIN"/>
    <property type="match status" value="1"/>
</dbReference>
<gene>
    <name evidence="2" type="ORF">DY000_02060320</name>
</gene>
<comment type="caution">
    <text evidence="2">The sequence shown here is derived from an EMBL/GenBank/DDBJ whole genome shotgun (WGS) entry which is preliminary data.</text>
</comment>
<reference evidence="2 3" key="1">
    <citation type="journal article" date="2020" name="BMC Genomics">
        <title>Intraspecific diversification of the crop wild relative Brassica cretica Lam. using demographic model selection.</title>
        <authorList>
            <person name="Kioukis A."/>
            <person name="Michalopoulou V.A."/>
            <person name="Briers L."/>
            <person name="Pirintsos S."/>
            <person name="Studholme D.J."/>
            <person name="Pavlidis P."/>
            <person name="Sarris P.F."/>
        </authorList>
    </citation>
    <scope>NUCLEOTIDE SEQUENCE [LARGE SCALE GENOMIC DNA]</scope>
    <source>
        <strain evidence="3">cv. PFS-1207/04</strain>
    </source>
</reference>
<evidence type="ECO:0000313" key="3">
    <source>
        <dbReference type="Proteomes" id="UP000266723"/>
    </source>
</evidence>
<proteinExistence type="predicted"/>
<dbReference type="EMBL" id="QGKV02001556">
    <property type="protein sequence ID" value="KAF3520389.1"/>
    <property type="molecule type" value="Genomic_DNA"/>
</dbReference>
<evidence type="ECO:0000313" key="2">
    <source>
        <dbReference type="EMBL" id="KAF3520389.1"/>
    </source>
</evidence>
<feature type="compositionally biased region" description="Polar residues" evidence="1">
    <location>
        <begin position="31"/>
        <end position="41"/>
    </location>
</feature>
<keyword evidence="3" id="KW-1185">Reference proteome</keyword>
<name>A0ABQ7B263_BRACR</name>
<organism evidence="2 3">
    <name type="scientific">Brassica cretica</name>
    <name type="common">Mustard</name>
    <dbReference type="NCBI Taxonomy" id="69181"/>
    <lineage>
        <taxon>Eukaryota</taxon>
        <taxon>Viridiplantae</taxon>
        <taxon>Streptophyta</taxon>
        <taxon>Embryophyta</taxon>
        <taxon>Tracheophyta</taxon>
        <taxon>Spermatophyta</taxon>
        <taxon>Magnoliopsida</taxon>
        <taxon>eudicotyledons</taxon>
        <taxon>Gunneridae</taxon>
        <taxon>Pentapetalae</taxon>
        <taxon>rosids</taxon>
        <taxon>malvids</taxon>
        <taxon>Brassicales</taxon>
        <taxon>Brassicaceae</taxon>
        <taxon>Brassiceae</taxon>
        <taxon>Brassica</taxon>
    </lineage>
</organism>
<evidence type="ECO:0000256" key="1">
    <source>
        <dbReference type="SAM" id="MobiDB-lite"/>
    </source>
</evidence>
<feature type="compositionally biased region" description="Basic and acidic residues" evidence="1">
    <location>
        <begin position="95"/>
        <end position="109"/>
    </location>
</feature>
<feature type="compositionally biased region" description="Basic and acidic residues" evidence="1">
    <location>
        <begin position="73"/>
        <end position="88"/>
    </location>
</feature>
<protein>
    <recommendedName>
        <fullName evidence="4">Retrotransposon gag domain-containing protein</fullName>
    </recommendedName>
</protein>
<sequence length="419" mass="48154">MKIASGLCWGKYSKRATRSYPKRSRAPKATRWSTNSSNRAAQCSRRGCGESRALLISQELEGEARRTFQATGAERREPQPARIREPNPLRRKPSPQHDNRDLEKTSDGLYEKLQHRVEPLRGYIARFNEEKVGIPECNIPTAISAFKRGFLPDRDLYKELTKYQWKTMEDVLSRAWAHVKWEEDVASCAKAQQKQDTKAVRPDQNERDERPSPRHTKDSGNRSRGRYQNRPIEKAEGMVVSTWPDISHLSISKPELVNVLRQMGQQDRGQRTTQERTPPRVSFREGQEPSKQRDIRKAHLSCSVTSTGPSDPRDNRRLRIQRHKSCPREEEHLERQAWPRGSQPKGLLLGMDEISFTAKEQEKVLAPHHDALVISLTVKNCLVKKIMVDNGSSSNIIFQAAYRDLGLEESTLIRRITHS</sequence>
<feature type="compositionally biased region" description="Basic and acidic residues" evidence="1">
    <location>
        <begin position="193"/>
        <end position="221"/>
    </location>
</feature>
<feature type="compositionally biased region" description="Basic and acidic residues" evidence="1">
    <location>
        <begin position="326"/>
        <end position="337"/>
    </location>
</feature>
<feature type="region of interest" description="Disordered" evidence="1">
    <location>
        <begin position="322"/>
        <end position="341"/>
    </location>
</feature>
<feature type="region of interest" description="Disordered" evidence="1">
    <location>
        <begin position="63"/>
        <end position="109"/>
    </location>
</feature>
<dbReference type="PANTHER" id="PTHR33240:SF8">
    <property type="entry name" value="OS03G0439900 PROTEIN"/>
    <property type="match status" value="1"/>
</dbReference>
<feature type="compositionally biased region" description="Basic residues" evidence="1">
    <location>
        <begin position="16"/>
        <end position="28"/>
    </location>
</feature>